<evidence type="ECO:0000256" key="1">
    <source>
        <dbReference type="ARBA" id="ARBA00010086"/>
    </source>
</evidence>
<dbReference type="InterPro" id="IPR012901">
    <property type="entry name" value="CARME"/>
</dbReference>
<name>A0AA35TJZ9_GEOBA</name>
<gene>
    <name evidence="7" type="ORF">GBAR_LOCUS26671</name>
</gene>
<keyword evidence="8" id="KW-1185">Reference proteome</keyword>
<dbReference type="PANTHER" id="PTHR12303">
    <property type="entry name" value="CARNOSINE N-METHYLTRANSFERASE"/>
    <property type="match status" value="1"/>
</dbReference>
<evidence type="ECO:0000256" key="5">
    <source>
        <dbReference type="ARBA" id="ARBA00022691"/>
    </source>
</evidence>
<evidence type="ECO:0000313" key="7">
    <source>
        <dbReference type="EMBL" id="CAI8048321.1"/>
    </source>
</evidence>
<sequence length="452" mass="50909">MDGESTAAVTAVGDGGGGDGGRGEAGMSQEVMEEERKHLKQIANSFLHYKPYVMRRVERLQRDYSSLPSAHRDMLPLYPSLLLSGICSLWRQWRGTSDFVQTIVSCAAGMFENSNFERDGGEGVAPALDFHVEKVKTTIKQFYRDWSSEGAAERDMCYKPIIDDIIRLFPPDKIPSGEVSILVPGAGLGRLAYEIARRGYSCQGNEFSMHMLFGSHFILNCVSQPSSHTIHPWVTQFSNMMSYEDQTAPVAVPDVNPRALPQLGLFSMTAGDFLDVYRTPDSWDCVACSFFIDTAHNIIQYLESIYHILRPGGYWINMGPLLYHYADIPGEFSLELSWDDVLRIARDEIGFDILVTCSFLLDTGQHNNRSMCATKHEYRRGEVFPVPHTDPRILIQMTTNVYVPQLPGNRETPHPLSTRCVNSERAHQNTPHPLPHGRYNITQFAESKFSTL</sequence>
<organism evidence="7 8">
    <name type="scientific">Geodia barretti</name>
    <name type="common">Barrett's horny sponge</name>
    <dbReference type="NCBI Taxonomy" id="519541"/>
    <lineage>
        <taxon>Eukaryota</taxon>
        <taxon>Metazoa</taxon>
        <taxon>Porifera</taxon>
        <taxon>Demospongiae</taxon>
        <taxon>Heteroscleromorpha</taxon>
        <taxon>Tetractinellida</taxon>
        <taxon>Astrophorina</taxon>
        <taxon>Geodiidae</taxon>
        <taxon>Geodia</taxon>
    </lineage>
</organism>
<dbReference type="Pfam" id="PF07942">
    <property type="entry name" value="CARME"/>
    <property type="match status" value="1"/>
</dbReference>
<dbReference type="SMART" id="SM01296">
    <property type="entry name" value="N2227"/>
    <property type="match status" value="1"/>
</dbReference>
<dbReference type="SUPFAM" id="SSF53335">
    <property type="entry name" value="S-adenosyl-L-methionine-dependent methyltransferases"/>
    <property type="match status" value="1"/>
</dbReference>
<comment type="similarity">
    <text evidence="1">Belongs to the carnosine N-methyltransferase family.</text>
</comment>
<proteinExistence type="inferred from homology"/>
<accession>A0AA35TJZ9</accession>
<keyword evidence="5" id="KW-0949">S-adenosyl-L-methionine</keyword>
<feature type="non-terminal residue" evidence="7">
    <location>
        <position position="452"/>
    </location>
</feature>
<dbReference type="GO" id="GO:0035498">
    <property type="term" value="P:carnosine metabolic process"/>
    <property type="evidence" value="ECO:0007669"/>
    <property type="project" value="TreeGrafter"/>
</dbReference>
<evidence type="ECO:0000313" key="8">
    <source>
        <dbReference type="Proteomes" id="UP001174909"/>
    </source>
</evidence>
<evidence type="ECO:0000256" key="3">
    <source>
        <dbReference type="ARBA" id="ARBA00022603"/>
    </source>
</evidence>
<evidence type="ECO:0000256" key="6">
    <source>
        <dbReference type="SAM" id="MobiDB-lite"/>
    </source>
</evidence>
<dbReference type="GO" id="GO:0005634">
    <property type="term" value="C:nucleus"/>
    <property type="evidence" value="ECO:0007669"/>
    <property type="project" value="TreeGrafter"/>
</dbReference>
<feature type="compositionally biased region" description="Gly residues" evidence="6">
    <location>
        <begin position="13"/>
        <end position="24"/>
    </location>
</feature>
<evidence type="ECO:0000256" key="4">
    <source>
        <dbReference type="ARBA" id="ARBA00022679"/>
    </source>
</evidence>
<dbReference type="InterPro" id="IPR029063">
    <property type="entry name" value="SAM-dependent_MTases_sf"/>
</dbReference>
<keyword evidence="3" id="KW-0489">Methyltransferase</keyword>
<dbReference type="GO" id="GO:0005829">
    <property type="term" value="C:cytosol"/>
    <property type="evidence" value="ECO:0007669"/>
    <property type="project" value="TreeGrafter"/>
</dbReference>
<comment type="caution">
    <text evidence="7">The sequence shown here is derived from an EMBL/GenBank/DDBJ whole genome shotgun (WGS) entry which is preliminary data.</text>
</comment>
<feature type="compositionally biased region" description="Low complexity" evidence="6">
    <location>
        <begin position="1"/>
        <end position="12"/>
    </location>
</feature>
<dbReference type="AlphaFoldDB" id="A0AA35TJZ9"/>
<reference evidence="7" key="1">
    <citation type="submission" date="2023-03" db="EMBL/GenBank/DDBJ databases">
        <authorList>
            <person name="Steffen K."/>
            <person name="Cardenas P."/>
        </authorList>
    </citation>
    <scope>NUCLEOTIDE SEQUENCE</scope>
</reference>
<dbReference type="EC" id="2.1.1.22" evidence="2"/>
<keyword evidence="4" id="KW-0808">Transferase</keyword>
<dbReference type="EMBL" id="CASHTH010003721">
    <property type="protein sequence ID" value="CAI8048321.1"/>
    <property type="molecule type" value="Genomic_DNA"/>
</dbReference>
<dbReference type="GO" id="GO:0032259">
    <property type="term" value="P:methylation"/>
    <property type="evidence" value="ECO:0007669"/>
    <property type="project" value="UniProtKB-KW"/>
</dbReference>
<dbReference type="PANTHER" id="PTHR12303:SF6">
    <property type="entry name" value="CARNOSINE N-METHYLTRANSFERASE"/>
    <property type="match status" value="1"/>
</dbReference>
<feature type="region of interest" description="Disordered" evidence="6">
    <location>
        <begin position="1"/>
        <end position="29"/>
    </location>
</feature>
<dbReference type="Gene3D" id="3.40.50.150">
    <property type="entry name" value="Vaccinia Virus protein VP39"/>
    <property type="match status" value="1"/>
</dbReference>
<dbReference type="Proteomes" id="UP001174909">
    <property type="component" value="Unassembled WGS sequence"/>
</dbReference>
<evidence type="ECO:0000256" key="2">
    <source>
        <dbReference type="ARBA" id="ARBA00012003"/>
    </source>
</evidence>
<protein>
    <recommendedName>
        <fullName evidence="2">carnosine N-methyltransferase</fullName>
        <ecNumber evidence="2">2.1.1.22</ecNumber>
    </recommendedName>
</protein>
<dbReference type="GO" id="GO:0030735">
    <property type="term" value="F:carnosine N-methyltransferase activity"/>
    <property type="evidence" value="ECO:0007669"/>
    <property type="project" value="UniProtKB-EC"/>
</dbReference>